<proteinExistence type="predicted"/>
<evidence type="ECO:0000313" key="2">
    <source>
        <dbReference type="Proteomes" id="UP000292082"/>
    </source>
</evidence>
<dbReference type="AlphaFoldDB" id="A0A4Q9Q2C2"/>
<evidence type="ECO:0000313" key="1">
    <source>
        <dbReference type="EMBL" id="TBU61372.1"/>
    </source>
</evidence>
<gene>
    <name evidence="1" type="ORF">BD310DRAFT_920635</name>
</gene>
<dbReference type="Proteomes" id="UP000292082">
    <property type="component" value="Unassembled WGS sequence"/>
</dbReference>
<name>A0A4Q9Q2C2_9APHY</name>
<reference evidence="1 2" key="1">
    <citation type="submission" date="2019-01" db="EMBL/GenBank/DDBJ databases">
        <title>Draft genome sequences of three monokaryotic isolates of the white-rot basidiomycete fungus Dichomitus squalens.</title>
        <authorList>
            <consortium name="DOE Joint Genome Institute"/>
            <person name="Lopez S.C."/>
            <person name="Andreopoulos B."/>
            <person name="Pangilinan J."/>
            <person name="Lipzen A."/>
            <person name="Riley R."/>
            <person name="Ahrendt S."/>
            <person name="Ng V."/>
            <person name="Barry K."/>
            <person name="Daum C."/>
            <person name="Grigoriev I.V."/>
            <person name="Hilden K.S."/>
            <person name="Makela M.R."/>
            <person name="de Vries R.P."/>
        </authorList>
    </citation>
    <scope>NUCLEOTIDE SEQUENCE [LARGE SCALE GENOMIC DNA]</scope>
    <source>
        <strain evidence="1 2">CBS 464.89</strain>
    </source>
</reference>
<sequence>MPAGRARRGSTRFRRRRRDCTSLAFLSATPPPLTRDAQRGGREHYGTELMHYISVRILDTSRMSRLSTSKKVAT</sequence>
<organism evidence="1 2">
    <name type="scientific">Dichomitus squalens</name>
    <dbReference type="NCBI Taxonomy" id="114155"/>
    <lineage>
        <taxon>Eukaryota</taxon>
        <taxon>Fungi</taxon>
        <taxon>Dikarya</taxon>
        <taxon>Basidiomycota</taxon>
        <taxon>Agaricomycotina</taxon>
        <taxon>Agaricomycetes</taxon>
        <taxon>Polyporales</taxon>
        <taxon>Polyporaceae</taxon>
        <taxon>Dichomitus</taxon>
    </lineage>
</organism>
<keyword evidence="2" id="KW-1185">Reference proteome</keyword>
<protein>
    <submittedName>
        <fullName evidence="1">Uncharacterized protein</fullName>
    </submittedName>
</protein>
<accession>A0A4Q9Q2C2</accession>
<dbReference type="EMBL" id="ML145098">
    <property type="protein sequence ID" value="TBU61372.1"/>
    <property type="molecule type" value="Genomic_DNA"/>
</dbReference>